<dbReference type="InterPro" id="IPR029063">
    <property type="entry name" value="SAM-dependent_MTases_sf"/>
</dbReference>
<dbReference type="AlphaFoldDB" id="A0A917QTZ9"/>
<dbReference type="Pfam" id="PF08242">
    <property type="entry name" value="Methyltransf_12"/>
    <property type="match status" value="1"/>
</dbReference>
<dbReference type="PIRSF" id="PIRSF011491">
    <property type="entry name" value="Mtase_YbcY_prd"/>
    <property type="match status" value="1"/>
</dbReference>
<feature type="domain" description="Methyltransferase type 12" evidence="1">
    <location>
        <begin position="55"/>
        <end position="154"/>
    </location>
</feature>
<dbReference type="Gene3D" id="3.40.50.150">
    <property type="entry name" value="Vaccinia Virus protein VP39"/>
    <property type="match status" value="1"/>
</dbReference>
<proteinExistence type="predicted"/>
<comment type="caution">
    <text evidence="2">The sequence shown here is derived from an EMBL/GenBank/DDBJ whole genome shotgun (WGS) entry which is preliminary data.</text>
</comment>
<accession>A0A917QTZ9</accession>
<keyword evidence="3" id="KW-1185">Reference proteome</keyword>
<reference evidence="2" key="1">
    <citation type="journal article" date="2014" name="Int. J. Syst. Evol. Microbiol.">
        <title>Complete genome sequence of Corynebacterium casei LMG S-19264T (=DSM 44701T), isolated from a smear-ripened cheese.</title>
        <authorList>
            <consortium name="US DOE Joint Genome Institute (JGI-PGF)"/>
            <person name="Walter F."/>
            <person name="Albersmeier A."/>
            <person name="Kalinowski J."/>
            <person name="Ruckert C."/>
        </authorList>
    </citation>
    <scope>NUCLEOTIDE SEQUENCE</scope>
    <source>
        <strain evidence="2">CGMCC 4.7278</strain>
    </source>
</reference>
<evidence type="ECO:0000313" key="2">
    <source>
        <dbReference type="EMBL" id="GGK68605.1"/>
    </source>
</evidence>
<gene>
    <name evidence="2" type="ORF">GCM10011591_45930</name>
</gene>
<dbReference type="SUPFAM" id="SSF53335">
    <property type="entry name" value="S-adenosyl-L-methionine-dependent methyltransferases"/>
    <property type="match status" value="1"/>
</dbReference>
<sequence length="225" mass="25156">MDTDRAARYAVAPYTSPFLAIYDLWVIRLSNSFAWRCAAETMLSLYDEHLGRRHLEVGPGSGWYLANTTAASEQITLMDLNPTPMEFTSRRLADRDTTVDTVIGSVLEPVPASAGTQYDSIGMNFVLHCAPGGLDDKGIAFTHLGRILADDGVLFGSTILNRRPRTRFGRALSFAYRRIGAFNNDADDRAGLERALRESFRHFQIAEVGDVTLFRARRPRREVQP</sequence>
<reference evidence="2" key="2">
    <citation type="submission" date="2020-09" db="EMBL/GenBank/DDBJ databases">
        <authorList>
            <person name="Sun Q."/>
            <person name="Zhou Y."/>
        </authorList>
    </citation>
    <scope>NUCLEOTIDE SEQUENCE</scope>
    <source>
        <strain evidence="2">CGMCC 4.7278</strain>
    </source>
</reference>
<evidence type="ECO:0000259" key="1">
    <source>
        <dbReference type="Pfam" id="PF08242"/>
    </source>
</evidence>
<protein>
    <submittedName>
        <fullName evidence="2">Methyltransferase</fullName>
    </submittedName>
</protein>
<dbReference type="InterPro" id="IPR016584">
    <property type="entry name" value="MeTrfase_VrtF"/>
</dbReference>
<keyword evidence="2" id="KW-0808">Transferase</keyword>
<evidence type="ECO:0000313" key="3">
    <source>
        <dbReference type="Proteomes" id="UP000612956"/>
    </source>
</evidence>
<organism evidence="2 3">
    <name type="scientific">Nocardia camponoti</name>
    <dbReference type="NCBI Taxonomy" id="1616106"/>
    <lineage>
        <taxon>Bacteria</taxon>
        <taxon>Bacillati</taxon>
        <taxon>Actinomycetota</taxon>
        <taxon>Actinomycetes</taxon>
        <taxon>Mycobacteriales</taxon>
        <taxon>Nocardiaceae</taxon>
        <taxon>Nocardia</taxon>
    </lineage>
</organism>
<dbReference type="InterPro" id="IPR013217">
    <property type="entry name" value="Methyltransf_12"/>
</dbReference>
<dbReference type="GO" id="GO:0008168">
    <property type="term" value="F:methyltransferase activity"/>
    <property type="evidence" value="ECO:0007669"/>
    <property type="project" value="UniProtKB-KW"/>
</dbReference>
<dbReference type="GO" id="GO:0032259">
    <property type="term" value="P:methylation"/>
    <property type="evidence" value="ECO:0007669"/>
    <property type="project" value="UniProtKB-KW"/>
</dbReference>
<dbReference type="CDD" id="cd02440">
    <property type="entry name" value="AdoMet_MTases"/>
    <property type="match status" value="1"/>
</dbReference>
<name>A0A917QTZ9_9NOCA</name>
<keyword evidence="2" id="KW-0489">Methyltransferase</keyword>
<dbReference type="Proteomes" id="UP000612956">
    <property type="component" value="Unassembled WGS sequence"/>
</dbReference>
<dbReference type="EMBL" id="BMMW01000007">
    <property type="protein sequence ID" value="GGK68605.1"/>
    <property type="molecule type" value="Genomic_DNA"/>
</dbReference>